<comment type="caution">
    <text evidence="2">The sequence shown here is derived from an EMBL/GenBank/DDBJ whole genome shotgun (WGS) entry which is preliminary data.</text>
</comment>
<protein>
    <submittedName>
        <fullName evidence="2">Uncharacterized protein</fullName>
    </submittedName>
</protein>
<evidence type="ECO:0000313" key="3">
    <source>
        <dbReference type="Proteomes" id="UP000265520"/>
    </source>
</evidence>
<accession>A0A392SIA4</accession>
<feature type="region of interest" description="Disordered" evidence="1">
    <location>
        <begin position="1"/>
        <end position="73"/>
    </location>
</feature>
<feature type="non-terminal residue" evidence="2">
    <location>
        <position position="102"/>
    </location>
</feature>
<sequence>IVETLKETVPETSVVPSVGTSGVPEFVTSDTVHGNATEKEGTSVIEKSGNNLVDYPDSNESSKSLADNKEVSDPEVVIMGNSVVDVENTTKMSETGVARRTR</sequence>
<feature type="compositionally biased region" description="Low complexity" evidence="1">
    <location>
        <begin position="10"/>
        <end position="25"/>
    </location>
</feature>
<feature type="non-terminal residue" evidence="2">
    <location>
        <position position="1"/>
    </location>
</feature>
<proteinExistence type="predicted"/>
<dbReference type="EMBL" id="LXQA010374228">
    <property type="protein sequence ID" value="MCI47586.1"/>
    <property type="molecule type" value="Genomic_DNA"/>
</dbReference>
<organism evidence="2 3">
    <name type="scientific">Trifolium medium</name>
    <dbReference type="NCBI Taxonomy" id="97028"/>
    <lineage>
        <taxon>Eukaryota</taxon>
        <taxon>Viridiplantae</taxon>
        <taxon>Streptophyta</taxon>
        <taxon>Embryophyta</taxon>
        <taxon>Tracheophyta</taxon>
        <taxon>Spermatophyta</taxon>
        <taxon>Magnoliopsida</taxon>
        <taxon>eudicotyledons</taxon>
        <taxon>Gunneridae</taxon>
        <taxon>Pentapetalae</taxon>
        <taxon>rosids</taxon>
        <taxon>fabids</taxon>
        <taxon>Fabales</taxon>
        <taxon>Fabaceae</taxon>
        <taxon>Papilionoideae</taxon>
        <taxon>50 kb inversion clade</taxon>
        <taxon>NPAAA clade</taxon>
        <taxon>Hologalegina</taxon>
        <taxon>IRL clade</taxon>
        <taxon>Trifolieae</taxon>
        <taxon>Trifolium</taxon>
    </lineage>
</organism>
<reference evidence="2 3" key="1">
    <citation type="journal article" date="2018" name="Front. Plant Sci.">
        <title>Red Clover (Trifolium pratense) and Zigzag Clover (T. medium) - A Picture of Genomic Similarities and Differences.</title>
        <authorList>
            <person name="Dluhosova J."/>
            <person name="Istvanek J."/>
            <person name="Nedelnik J."/>
            <person name="Repkova J."/>
        </authorList>
    </citation>
    <scope>NUCLEOTIDE SEQUENCE [LARGE SCALE GENOMIC DNA]</scope>
    <source>
        <strain evidence="3">cv. 10/8</strain>
        <tissue evidence="2">Leaf</tissue>
    </source>
</reference>
<evidence type="ECO:0000256" key="1">
    <source>
        <dbReference type="SAM" id="MobiDB-lite"/>
    </source>
</evidence>
<dbReference type="Proteomes" id="UP000265520">
    <property type="component" value="Unassembled WGS sequence"/>
</dbReference>
<name>A0A392SIA4_9FABA</name>
<dbReference type="AlphaFoldDB" id="A0A392SIA4"/>
<evidence type="ECO:0000313" key="2">
    <source>
        <dbReference type="EMBL" id="MCI47586.1"/>
    </source>
</evidence>
<keyword evidence="3" id="KW-1185">Reference proteome</keyword>